<name>A0ACC0K8D9_CHOFU</name>
<reference evidence="1 2" key="1">
    <citation type="journal article" date="2022" name="Genome Biol. Evol.">
        <title>The Spruce Budworm Genome: Reconstructing the Evolutionary History of Antifreeze Proteins.</title>
        <authorList>
            <person name="Beliveau C."/>
            <person name="Gagne P."/>
            <person name="Picq S."/>
            <person name="Vernygora O."/>
            <person name="Keeling C.I."/>
            <person name="Pinkney K."/>
            <person name="Doucet D."/>
            <person name="Wen F."/>
            <person name="Johnston J.S."/>
            <person name="Maaroufi H."/>
            <person name="Boyle B."/>
            <person name="Laroche J."/>
            <person name="Dewar K."/>
            <person name="Juretic N."/>
            <person name="Blackburn G."/>
            <person name="Nisole A."/>
            <person name="Brunet B."/>
            <person name="Brandao M."/>
            <person name="Lumley L."/>
            <person name="Duan J."/>
            <person name="Quan G."/>
            <person name="Lucarotti C.J."/>
            <person name="Roe A.D."/>
            <person name="Sperling F.A.H."/>
            <person name="Levesque R.C."/>
            <person name="Cusson M."/>
        </authorList>
    </citation>
    <scope>NUCLEOTIDE SEQUENCE [LARGE SCALE GENOMIC DNA]</scope>
    <source>
        <strain evidence="1">Glfc:IPQL:Cfum</strain>
    </source>
</reference>
<dbReference type="Proteomes" id="UP001064048">
    <property type="component" value="Chromosome 24"/>
</dbReference>
<sequence length="120" mass="13632">MLQTASINEVNPIIDRIMEDESVEVVVMANTEGLPILTNVNVLGATNYATAIHRLSTMVQNIIKEMDPFDEALVFRMKTSKAEVMTAPHKEFSIIIVQQARQKKNMKKKRKQRANKSMET</sequence>
<evidence type="ECO:0000313" key="1">
    <source>
        <dbReference type="EMBL" id="KAI8432520.1"/>
    </source>
</evidence>
<organism evidence="1 2">
    <name type="scientific">Choristoneura fumiferana</name>
    <name type="common">Spruce budworm moth</name>
    <name type="synonym">Archips fumiferana</name>
    <dbReference type="NCBI Taxonomy" id="7141"/>
    <lineage>
        <taxon>Eukaryota</taxon>
        <taxon>Metazoa</taxon>
        <taxon>Ecdysozoa</taxon>
        <taxon>Arthropoda</taxon>
        <taxon>Hexapoda</taxon>
        <taxon>Insecta</taxon>
        <taxon>Pterygota</taxon>
        <taxon>Neoptera</taxon>
        <taxon>Endopterygota</taxon>
        <taxon>Lepidoptera</taxon>
        <taxon>Glossata</taxon>
        <taxon>Ditrysia</taxon>
        <taxon>Tortricoidea</taxon>
        <taxon>Tortricidae</taxon>
        <taxon>Tortricinae</taxon>
        <taxon>Choristoneura</taxon>
    </lineage>
</organism>
<comment type="caution">
    <text evidence="1">The sequence shown here is derived from an EMBL/GenBank/DDBJ whole genome shotgun (WGS) entry which is preliminary data.</text>
</comment>
<gene>
    <name evidence="1" type="ORF">MSG28_013517</name>
</gene>
<accession>A0ACC0K8D9</accession>
<protein>
    <submittedName>
        <fullName evidence="1">Uncharacterized protein</fullName>
    </submittedName>
</protein>
<proteinExistence type="predicted"/>
<evidence type="ECO:0000313" key="2">
    <source>
        <dbReference type="Proteomes" id="UP001064048"/>
    </source>
</evidence>
<keyword evidence="2" id="KW-1185">Reference proteome</keyword>
<dbReference type="EMBL" id="CM046124">
    <property type="protein sequence ID" value="KAI8432520.1"/>
    <property type="molecule type" value="Genomic_DNA"/>
</dbReference>